<dbReference type="Gene3D" id="1.10.12.10">
    <property type="entry name" value="Lyase 2-enoyl-coa Hydratase, Chain A, domain 2"/>
    <property type="match status" value="1"/>
</dbReference>
<dbReference type="Gene3D" id="3.90.226.10">
    <property type="entry name" value="2-enoyl-CoA Hydratase, Chain A, domain 1"/>
    <property type="match status" value="1"/>
</dbReference>
<comment type="catalytic activity">
    <reaction evidence="8">
        <text>a 4-saturated-(3S)-3-hydroxyacyl-CoA = a (3E)-enoyl-CoA + H2O</text>
        <dbReference type="Rhea" id="RHEA:20724"/>
        <dbReference type="ChEBI" id="CHEBI:15377"/>
        <dbReference type="ChEBI" id="CHEBI:58521"/>
        <dbReference type="ChEBI" id="CHEBI:137480"/>
        <dbReference type="EC" id="4.2.1.17"/>
    </reaction>
</comment>
<evidence type="ECO:0000256" key="4">
    <source>
        <dbReference type="ARBA" id="ARBA00022832"/>
    </source>
</evidence>
<accession>A0AAW5SAC0</accession>
<keyword evidence="5" id="KW-0443">Lipid metabolism</keyword>
<dbReference type="PROSITE" id="PS00166">
    <property type="entry name" value="ENOYL_COA_HYDRATASE"/>
    <property type="match status" value="1"/>
</dbReference>
<reference evidence="12" key="2">
    <citation type="journal article" date="2022" name="BMC Genomics">
        <title>Comparative genome analysis of mycobacteria focusing on tRNA and non-coding RNA.</title>
        <authorList>
            <person name="Behra P.R.K."/>
            <person name="Pettersson B.M.F."/>
            <person name="Ramesh M."/>
            <person name="Das S."/>
            <person name="Dasgupta S."/>
            <person name="Kirsebom L.A."/>
        </authorList>
    </citation>
    <scope>NUCLEOTIDE SEQUENCE</scope>
    <source>
        <strain evidence="12">DSM 45439</strain>
    </source>
</reference>
<protein>
    <recommendedName>
        <fullName evidence="9">Probable enoyl-CoA hydratase EchA17</fullName>
        <ecNumber evidence="3">4.2.1.17</ecNumber>
    </recommendedName>
    <alternativeName>
        <fullName evidence="10">Probable enoyl-CoA hydratase echA17</fullName>
    </alternativeName>
</protein>
<evidence type="ECO:0000256" key="1">
    <source>
        <dbReference type="ARBA" id="ARBA00002994"/>
    </source>
</evidence>
<dbReference type="Proteomes" id="UP001207588">
    <property type="component" value="Unassembled WGS sequence"/>
</dbReference>
<evidence type="ECO:0000256" key="3">
    <source>
        <dbReference type="ARBA" id="ARBA00012076"/>
    </source>
</evidence>
<evidence type="ECO:0000313" key="13">
    <source>
        <dbReference type="Proteomes" id="UP001207588"/>
    </source>
</evidence>
<dbReference type="GO" id="GO:0004300">
    <property type="term" value="F:enoyl-CoA hydratase activity"/>
    <property type="evidence" value="ECO:0007669"/>
    <property type="project" value="UniProtKB-EC"/>
</dbReference>
<reference evidence="12" key="1">
    <citation type="submission" date="2020-07" db="EMBL/GenBank/DDBJ databases">
        <authorList>
            <person name="Pettersson B.M.F."/>
            <person name="Behra P.R.K."/>
            <person name="Ramesh M."/>
            <person name="Das S."/>
            <person name="Dasgupta S."/>
            <person name="Kirsebom L.A."/>
        </authorList>
    </citation>
    <scope>NUCLEOTIDE SEQUENCE</scope>
    <source>
        <strain evidence="12">DSM 45439</strain>
    </source>
</reference>
<dbReference type="PANTHER" id="PTHR11941:SF169">
    <property type="entry name" value="(7AS)-7A-METHYL-1,5-DIOXO-2,3,5,6,7,7A-HEXAHYDRO-1H-INDENE-CARBOXYL-COA HYDROLASE"/>
    <property type="match status" value="1"/>
</dbReference>
<keyword evidence="4" id="KW-0276">Fatty acid metabolism</keyword>
<dbReference type="EC" id="4.2.1.17" evidence="3"/>
<dbReference type="SUPFAM" id="SSF52096">
    <property type="entry name" value="ClpP/crotonase"/>
    <property type="match status" value="1"/>
</dbReference>
<comment type="similarity">
    <text evidence="2 11">Belongs to the enoyl-CoA hydratase/isomerase family.</text>
</comment>
<organism evidence="12 13">
    <name type="scientific">Mycobacterium bouchedurhonense</name>
    <dbReference type="NCBI Taxonomy" id="701041"/>
    <lineage>
        <taxon>Bacteria</taxon>
        <taxon>Bacillati</taxon>
        <taxon>Actinomycetota</taxon>
        <taxon>Actinomycetes</taxon>
        <taxon>Mycobacteriales</taxon>
        <taxon>Mycobacteriaceae</taxon>
        <taxon>Mycobacterium</taxon>
        <taxon>Mycobacterium avium complex (MAC)</taxon>
    </lineage>
</organism>
<proteinExistence type="inferred from homology"/>
<evidence type="ECO:0000256" key="5">
    <source>
        <dbReference type="ARBA" id="ARBA00023098"/>
    </source>
</evidence>
<dbReference type="InterPro" id="IPR029045">
    <property type="entry name" value="ClpP/crotonase-like_dom_sf"/>
</dbReference>
<dbReference type="CDD" id="cd06558">
    <property type="entry name" value="crotonase-like"/>
    <property type="match status" value="1"/>
</dbReference>
<evidence type="ECO:0000256" key="6">
    <source>
        <dbReference type="ARBA" id="ARBA00023239"/>
    </source>
</evidence>
<evidence type="ECO:0000256" key="8">
    <source>
        <dbReference type="ARBA" id="ARBA00023717"/>
    </source>
</evidence>
<dbReference type="EMBL" id="JACKTG010000063">
    <property type="protein sequence ID" value="MCV6991656.1"/>
    <property type="molecule type" value="Genomic_DNA"/>
</dbReference>
<gene>
    <name evidence="12" type="ORF">H7I91_20680</name>
</gene>
<dbReference type="FunFam" id="3.90.226.10:FF:000009">
    <property type="entry name" value="Carnitinyl-CoA dehydratase"/>
    <property type="match status" value="1"/>
</dbReference>
<evidence type="ECO:0000256" key="10">
    <source>
        <dbReference type="ARBA" id="ARBA00073436"/>
    </source>
</evidence>
<dbReference type="InterPro" id="IPR018376">
    <property type="entry name" value="Enoyl-CoA_hyd/isom_CS"/>
</dbReference>
<name>A0AAW5SAC0_MYCBC</name>
<dbReference type="Pfam" id="PF00378">
    <property type="entry name" value="ECH_1"/>
    <property type="match status" value="1"/>
</dbReference>
<evidence type="ECO:0000256" key="2">
    <source>
        <dbReference type="ARBA" id="ARBA00005254"/>
    </source>
</evidence>
<comment type="catalytic activity">
    <reaction evidence="7">
        <text>a (3S)-3-hydroxyacyl-CoA = a (2E)-enoyl-CoA + H2O</text>
        <dbReference type="Rhea" id="RHEA:16105"/>
        <dbReference type="ChEBI" id="CHEBI:15377"/>
        <dbReference type="ChEBI" id="CHEBI:57318"/>
        <dbReference type="ChEBI" id="CHEBI:58856"/>
        <dbReference type="EC" id="4.2.1.17"/>
    </reaction>
</comment>
<sequence length="284" mass="30757">MRGRWAGQRHHLRAAVSDPGAHVDHTKVLFERDGGVLTITLNRPEARNAADHDVCWLIGNALEDADRDPAVRAIIVTGAGEKAFSAGADLKAIARGEMRIPKGMEHWSFAGFANHFTSKPTIAAVNGNALGGGTELALSCDLVVAVEAATFSLPEVRRGLIPAGGGVFRLLDQLPRRVAMRLLLTGESMTAADALRWGLINEVVPGGRALAAARDLALQISANAPLAVEATKRIAYGVHDGERTSERQLWDQTRREFDTLLRTADAQEGPRAFVEKRAPQWRRE</sequence>
<dbReference type="GO" id="GO:0006635">
    <property type="term" value="P:fatty acid beta-oxidation"/>
    <property type="evidence" value="ECO:0007669"/>
    <property type="project" value="TreeGrafter"/>
</dbReference>
<evidence type="ECO:0000256" key="9">
    <source>
        <dbReference type="ARBA" id="ARBA00039456"/>
    </source>
</evidence>
<evidence type="ECO:0000313" key="12">
    <source>
        <dbReference type="EMBL" id="MCV6991656.1"/>
    </source>
</evidence>
<dbReference type="InterPro" id="IPR014748">
    <property type="entry name" value="Enoyl-CoA_hydra_C"/>
</dbReference>
<comment type="caution">
    <text evidence="12">The sequence shown here is derived from an EMBL/GenBank/DDBJ whole genome shotgun (WGS) entry which is preliminary data.</text>
</comment>
<keyword evidence="6" id="KW-0456">Lyase</keyword>
<dbReference type="InterPro" id="IPR001753">
    <property type="entry name" value="Enoyl-CoA_hydra/iso"/>
</dbReference>
<evidence type="ECO:0000256" key="11">
    <source>
        <dbReference type="RuleBase" id="RU003707"/>
    </source>
</evidence>
<dbReference type="PANTHER" id="PTHR11941">
    <property type="entry name" value="ENOYL-COA HYDRATASE-RELATED"/>
    <property type="match status" value="1"/>
</dbReference>
<dbReference type="AlphaFoldDB" id="A0AAW5SAC0"/>
<evidence type="ECO:0000256" key="7">
    <source>
        <dbReference type="ARBA" id="ARBA00023709"/>
    </source>
</evidence>
<comment type="function">
    <text evidence="1">Could possibly oxidize fatty acids using specific components.</text>
</comment>